<dbReference type="EMBL" id="BMKL01000001">
    <property type="protein sequence ID" value="GGD86999.1"/>
    <property type="molecule type" value="Genomic_DNA"/>
</dbReference>
<dbReference type="Proteomes" id="UP000619041">
    <property type="component" value="Unassembled WGS sequence"/>
</dbReference>
<name>A0ABQ1S087_9SPHN</name>
<dbReference type="RefSeq" id="WP_188643527.1">
    <property type="nucleotide sequence ID" value="NZ_BMKL01000001.1"/>
</dbReference>
<comment type="caution">
    <text evidence="1">The sequence shown here is derived from an EMBL/GenBank/DDBJ whole genome shotgun (WGS) entry which is preliminary data.</text>
</comment>
<evidence type="ECO:0000313" key="2">
    <source>
        <dbReference type="Proteomes" id="UP000619041"/>
    </source>
</evidence>
<evidence type="ECO:0000313" key="1">
    <source>
        <dbReference type="EMBL" id="GGD86999.1"/>
    </source>
</evidence>
<organism evidence="1 2">
    <name type="scientific">Tsuneonella deserti</name>
    <dbReference type="NCBI Taxonomy" id="2035528"/>
    <lineage>
        <taxon>Bacteria</taxon>
        <taxon>Pseudomonadati</taxon>
        <taxon>Pseudomonadota</taxon>
        <taxon>Alphaproteobacteria</taxon>
        <taxon>Sphingomonadales</taxon>
        <taxon>Erythrobacteraceae</taxon>
        <taxon>Tsuneonella</taxon>
    </lineage>
</organism>
<keyword evidence="2" id="KW-1185">Reference proteome</keyword>
<accession>A0ABQ1S087</accession>
<gene>
    <name evidence="1" type="ORF">GCM10011515_03110</name>
</gene>
<sequence length="138" mass="15975">MAEFEPSLFVTFVFNTPISIDGARRKLEEFHKRLDDKLAGRAALRRPERRSVYIATIEKPDTNLHIHALFKISELQRLRFYLTADEIWMKLAPAGNLDIKPVFYAEGAASYITKELRPETSERLLLPPHLGRSRPTIR</sequence>
<protein>
    <submittedName>
        <fullName evidence="1">Uncharacterized protein</fullName>
    </submittedName>
</protein>
<reference evidence="2" key="1">
    <citation type="journal article" date="2019" name="Int. J. Syst. Evol. Microbiol.">
        <title>The Global Catalogue of Microorganisms (GCM) 10K type strain sequencing project: providing services to taxonomists for standard genome sequencing and annotation.</title>
        <authorList>
            <consortium name="The Broad Institute Genomics Platform"/>
            <consortium name="The Broad Institute Genome Sequencing Center for Infectious Disease"/>
            <person name="Wu L."/>
            <person name="Ma J."/>
        </authorList>
    </citation>
    <scope>NUCLEOTIDE SEQUENCE [LARGE SCALE GENOMIC DNA]</scope>
    <source>
        <strain evidence="2">CGMCC 1.15959</strain>
    </source>
</reference>
<proteinExistence type="predicted"/>